<dbReference type="PANTHER" id="PTHR18901">
    <property type="entry name" value="2-DEOXYGLUCOSE-6-PHOSPHATE PHOSPHATASE 2"/>
    <property type="match status" value="1"/>
</dbReference>
<dbReference type="Proteomes" id="UP001438953">
    <property type="component" value="Unassembled WGS sequence"/>
</dbReference>
<dbReference type="InterPro" id="IPR006439">
    <property type="entry name" value="HAD-SF_hydro_IA"/>
</dbReference>
<protein>
    <submittedName>
        <fullName evidence="1">HAD family phosphatase</fullName>
    </submittedName>
</protein>
<proteinExistence type="predicted"/>
<evidence type="ECO:0000313" key="2">
    <source>
        <dbReference type="Proteomes" id="UP001438953"/>
    </source>
</evidence>
<dbReference type="SFLD" id="SFLDG01135">
    <property type="entry name" value="C1.5.6:_HAD__Beta-PGM__Phospha"/>
    <property type="match status" value="1"/>
</dbReference>
<dbReference type="InterPro" id="IPR023214">
    <property type="entry name" value="HAD_sf"/>
</dbReference>
<name>A0ABV1SDH6_9RHOB</name>
<reference evidence="1 2" key="1">
    <citation type="submission" date="2024-06" db="EMBL/GenBank/DDBJ databases">
        <title>Thioclava kandeliae sp. nov. from a rhizosphere soil sample of Kandelia candel in a mangrove.</title>
        <authorList>
            <person name="Mu T."/>
        </authorList>
    </citation>
    <scope>NUCLEOTIDE SEQUENCE [LARGE SCALE GENOMIC DNA]</scope>
    <source>
        <strain evidence="1 2">CPCC 100088</strain>
    </source>
</reference>
<dbReference type="Pfam" id="PF00702">
    <property type="entry name" value="Hydrolase"/>
    <property type="match status" value="1"/>
</dbReference>
<dbReference type="PANTHER" id="PTHR18901:SF38">
    <property type="entry name" value="PSEUDOURIDINE-5'-PHOSPHATASE"/>
    <property type="match status" value="1"/>
</dbReference>
<keyword evidence="2" id="KW-1185">Reference proteome</keyword>
<dbReference type="EMBL" id="JAYWLC010000002">
    <property type="protein sequence ID" value="MER5170951.1"/>
    <property type="molecule type" value="Genomic_DNA"/>
</dbReference>
<dbReference type="SFLD" id="SFLDG01129">
    <property type="entry name" value="C1.5:_HAD__Beta-PGM__Phosphata"/>
    <property type="match status" value="1"/>
</dbReference>
<dbReference type="Gene3D" id="1.10.150.240">
    <property type="entry name" value="Putative phosphatase, domain 2"/>
    <property type="match status" value="1"/>
</dbReference>
<dbReference type="SUPFAM" id="SSF56784">
    <property type="entry name" value="HAD-like"/>
    <property type="match status" value="1"/>
</dbReference>
<dbReference type="RefSeq" id="WP_339114431.1">
    <property type="nucleotide sequence ID" value="NZ_JAYWLC010000002.1"/>
</dbReference>
<dbReference type="PRINTS" id="PR00413">
    <property type="entry name" value="HADHALOGNASE"/>
</dbReference>
<dbReference type="SFLD" id="SFLDS00003">
    <property type="entry name" value="Haloacid_Dehalogenase"/>
    <property type="match status" value="1"/>
</dbReference>
<comment type="caution">
    <text evidence="1">The sequence shown here is derived from an EMBL/GenBank/DDBJ whole genome shotgun (WGS) entry which is preliminary data.</text>
</comment>
<dbReference type="NCBIfam" id="TIGR01509">
    <property type="entry name" value="HAD-SF-IA-v3"/>
    <property type="match status" value="1"/>
</dbReference>
<dbReference type="InterPro" id="IPR036412">
    <property type="entry name" value="HAD-like_sf"/>
</dbReference>
<accession>A0ABV1SDH6</accession>
<organism evidence="1 2">
    <name type="scientific">Thioclava kandeliae</name>
    <dbReference type="NCBI Taxonomy" id="3070818"/>
    <lineage>
        <taxon>Bacteria</taxon>
        <taxon>Pseudomonadati</taxon>
        <taxon>Pseudomonadota</taxon>
        <taxon>Alphaproteobacteria</taxon>
        <taxon>Rhodobacterales</taxon>
        <taxon>Paracoccaceae</taxon>
        <taxon>Thioclava</taxon>
    </lineage>
</organism>
<gene>
    <name evidence="1" type="ORF">VSX56_04110</name>
</gene>
<evidence type="ECO:0000313" key="1">
    <source>
        <dbReference type="EMBL" id="MER5170951.1"/>
    </source>
</evidence>
<sequence>MIKAVIFDCDGVLVDSEPMTFELLQEEFAAHGLELERHEMEGMFIGGTIEGCAMRAREMGATLPEDWADHYYTTLCERLRAGTPLMAGVPELLERLDAAGIPYAVGSNGRHVKMDATLGQHPEIRAKLEGRLFSGQEDVVRPKPAPDLYLHCAAVLGVAPEHCVVIEDSPPGADAAAAAGMRCLGYAPQGEYPKLAATGAELFTDMAQVPALIGLPA</sequence>
<dbReference type="InterPro" id="IPR023198">
    <property type="entry name" value="PGP-like_dom2"/>
</dbReference>
<dbReference type="Gene3D" id="3.40.50.1000">
    <property type="entry name" value="HAD superfamily/HAD-like"/>
    <property type="match status" value="1"/>
</dbReference>